<evidence type="ECO:0000313" key="3">
    <source>
        <dbReference type="EMBL" id="CAL8079247.1"/>
    </source>
</evidence>
<feature type="compositionally biased region" description="Acidic residues" evidence="1">
    <location>
        <begin position="294"/>
        <end position="306"/>
    </location>
</feature>
<evidence type="ECO:0000256" key="1">
    <source>
        <dbReference type="SAM" id="MobiDB-lite"/>
    </source>
</evidence>
<feature type="compositionally biased region" description="Polar residues" evidence="1">
    <location>
        <begin position="89"/>
        <end position="100"/>
    </location>
</feature>
<feature type="region of interest" description="Disordered" evidence="1">
    <location>
        <begin position="465"/>
        <end position="486"/>
    </location>
</feature>
<keyword evidence="2" id="KW-0732">Signal</keyword>
<protein>
    <submittedName>
        <fullName evidence="3">Uncharacterized protein</fullName>
    </submittedName>
</protein>
<keyword evidence="4" id="KW-1185">Reference proteome</keyword>
<comment type="caution">
    <text evidence="3">The sequence shown here is derived from an EMBL/GenBank/DDBJ whole genome shotgun (WGS) entry which is preliminary data.</text>
</comment>
<feature type="compositionally biased region" description="Polar residues" evidence="1">
    <location>
        <begin position="246"/>
        <end position="274"/>
    </location>
</feature>
<evidence type="ECO:0000256" key="2">
    <source>
        <dbReference type="SAM" id="SignalP"/>
    </source>
</evidence>
<gene>
    <name evidence="3" type="ORF">ODALV1_LOCUS4319</name>
</gene>
<dbReference type="Proteomes" id="UP001642540">
    <property type="component" value="Unassembled WGS sequence"/>
</dbReference>
<feature type="region of interest" description="Disordered" evidence="1">
    <location>
        <begin position="219"/>
        <end position="306"/>
    </location>
</feature>
<reference evidence="3 4" key="1">
    <citation type="submission" date="2024-08" db="EMBL/GenBank/DDBJ databases">
        <authorList>
            <person name="Cucini C."/>
            <person name="Frati F."/>
        </authorList>
    </citation>
    <scope>NUCLEOTIDE SEQUENCE [LARGE SCALE GENOMIC DNA]</scope>
</reference>
<accession>A0ABP1PVL4</accession>
<sequence>MSKSQIFLIVASVLFTMLLTSAQNFEAGLTDQEYLDKIQEQLHKEAVDAHSNLINQTRILQLVTRSFIASKIKENLFRAIRAEVEMMNATATNTTSGTRQSRQEEDGEEDDGSTTARPRPPGLLPQLANVVTAIFGPNVNVTEYVHSATAFLPTQVSNQLVDVVKLIDPARFTSTSTAAPPTYTQIIVNPQFVGGGGGVGIPGALNTTSASYATRPTFTTNSGSVSGSLTPGVVQQSGAAELSRNPPASSGIGINNLNAPSLQAYPTTPATVSTTDEDEEEDGVKGAAIKNTQDEENSGEEETDELADDVYADEENPNSLSFGKLEEYAAIKYAINLYKRLTRSEIPTTTEFMNTTTVLPEYEDEPVKGGKTTPPTNTRYEMIKQSGVYLYEGAREAYQLLQHINRYLDKVVYGANVDSHFAVDPDDIQLRDIADSVKQVSGAMMGLSEYVLEIRQELKSIRADLSETRSNSSTPSNSTTMRPISYYSKPVRDPEEVRRQSLELADKVERLLAMEQSPQVDLAKEELRRTVEKNFLRMLAAILVTGPAHTQERSDDIFKLMRSVLNGELDFTPVIERLPLILRDTETNQFVNLLIALREVSLHQINARLSLKKGTIKAYDFTYQSEQGGSFRQGVLNSVENTVQGSNSNRQLNRPFPRPINGQVNVPINGQFTGPTNGQYIGSTNGQYTRPINGQFTGPTTGQFNGATTGQFNGATTGQFNGATNGQFNGVTNGQFNGVTNGQFNPINTPINPANINPNIPGQLPGATQNPNQLPTINSLIDAMTQTQQLIKEIPSLVEGLQTLVETLEGLFG</sequence>
<proteinExistence type="predicted"/>
<feature type="compositionally biased region" description="Polar residues" evidence="1">
    <location>
        <begin position="219"/>
        <end position="238"/>
    </location>
</feature>
<feature type="compositionally biased region" description="Low complexity" evidence="1">
    <location>
        <begin position="468"/>
        <end position="480"/>
    </location>
</feature>
<evidence type="ECO:0000313" key="4">
    <source>
        <dbReference type="Proteomes" id="UP001642540"/>
    </source>
</evidence>
<feature type="region of interest" description="Disordered" evidence="1">
    <location>
        <begin position="88"/>
        <end position="123"/>
    </location>
</feature>
<dbReference type="EMBL" id="CAXLJM020000013">
    <property type="protein sequence ID" value="CAL8079247.1"/>
    <property type="molecule type" value="Genomic_DNA"/>
</dbReference>
<feature type="chain" id="PRO_5046967690" evidence="2">
    <location>
        <begin position="23"/>
        <end position="813"/>
    </location>
</feature>
<name>A0ABP1PVL4_9HEXA</name>
<organism evidence="3 4">
    <name type="scientific">Orchesella dallaii</name>
    <dbReference type="NCBI Taxonomy" id="48710"/>
    <lineage>
        <taxon>Eukaryota</taxon>
        <taxon>Metazoa</taxon>
        <taxon>Ecdysozoa</taxon>
        <taxon>Arthropoda</taxon>
        <taxon>Hexapoda</taxon>
        <taxon>Collembola</taxon>
        <taxon>Entomobryomorpha</taxon>
        <taxon>Entomobryoidea</taxon>
        <taxon>Orchesellidae</taxon>
        <taxon>Orchesellinae</taxon>
        <taxon>Orchesella</taxon>
    </lineage>
</organism>
<feature type="signal peptide" evidence="2">
    <location>
        <begin position="1"/>
        <end position="22"/>
    </location>
</feature>